<accession>A0A7K1UEN6</accession>
<dbReference type="Proteomes" id="UP000460157">
    <property type="component" value="Unassembled WGS sequence"/>
</dbReference>
<dbReference type="OrthoDB" id="5192284at2"/>
<keyword evidence="4" id="KW-1185">Reference proteome</keyword>
<dbReference type="SUPFAM" id="SSF49299">
    <property type="entry name" value="PKD domain"/>
    <property type="match status" value="1"/>
</dbReference>
<dbReference type="AlphaFoldDB" id="A0A7K1UEN6"/>
<dbReference type="InterPro" id="IPR000601">
    <property type="entry name" value="PKD_dom"/>
</dbReference>
<comment type="caution">
    <text evidence="3">The sequence shown here is derived from an EMBL/GenBank/DDBJ whole genome shotgun (WGS) entry which is preliminary data.</text>
</comment>
<sequence length="187" mass="20211">MPINGGSVSFEEELRGFGYINRHTNIFVSVESQEFTETLLGIPVEIRVIPSEYQFDYGDGTVRTTHSPGAPAAESGSFQDPRSLVDAETSTSHVYTQTGIFPVAVTTTFIGEYRLPGGAWTPISGTAAVPASPGEADIWKLDHRQVSGECRDTSYWGCNGPVEIGPGDRPPEIFADQYDESGNYTGP</sequence>
<evidence type="ECO:0000313" key="4">
    <source>
        <dbReference type="Proteomes" id="UP000460157"/>
    </source>
</evidence>
<feature type="region of interest" description="Disordered" evidence="1">
    <location>
        <begin position="59"/>
        <end position="84"/>
    </location>
</feature>
<gene>
    <name evidence="3" type="ORF">GNZ21_00960</name>
</gene>
<evidence type="ECO:0000259" key="2">
    <source>
        <dbReference type="PROSITE" id="PS50093"/>
    </source>
</evidence>
<dbReference type="InterPro" id="IPR035986">
    <property type="entry name" value="PKD_dom_sf"/>
</dbReference>
<feature type="region of interest" description="Disordered" evidence="1">
    <location>
        <begin position="163"/>
        <end position="187"/>
    </location>
</feature>
<dbReference type="PROSITE" id="PS50093">
    <property type="entry name" value="PKD"/>
    <property type="match status" value="1"/>
</dbReference>
<proteinExistence type="predicted"/>
<evidence type="ECO:0000313" key="3">
    <source>
        <dbReference type="EMBL" id="MVT24945.1"/>
    </source>
</evidence>
<organism evidence="3 4">
    <name type="scientific">Nesterenkonia alkaliphila</name>
    <dbReference type="NCBI Taxonomy" id="1463631"/>
    <lineage>
        <taxon>Bacteria</taxon>
        <taxon>Bacillati</taxon>
        <taxon>Actinomycetota</taxon>
        <taxon>Actinomycetes</taxon>
        <taxon>Micrococcales</taxon>
        <taxon>Micrococcaceae</taxon>
        <taxon>Nesterenkonia</taxon>
    </lineage>
</organism>
<name>A0A7K1UEN6_9MICC</name>
<feature type="domain" description="PKD" evidence="2">
    <location>
        <begin position="50"/>
        <end position="108"/>
    </location>
</feature>
<protein>
    <recommendedName>
        <fullName evidence="2">PKD domain-containing protein</fullName>
    </recommendedName>
</protein>
<reference evidence="3 4" key="1">
    <citation type="submission" date="2019-12" db="EMBL/GenBank/DDBJ databases">
        <title>Nesterenkonia muleiensis sp. nov., a novel actinobacterium isolated from sap of Populus euphratica.</title>
        <authorList>
            <person name="Wang R."/>
        </authorList>
    </citation>
    <scope>NUCLEOTIDE SEQUENCE [LARGE SCALE GENOMIC DNA]</scope>
    <source>
        <strain evidence="3 4">F10</strain>
    </source>
</reference>
<evidence type="ECO:0000256" key="1">
    <source>
        <dbReference type="SAM" id="MobiDB-lite"/>
    </source>
</evidence>
<dbReference type="EMBL" id="WRPM01000007">
    <property type="protein sequence ID" value="MVT24945.1"/>
    <property type="molecule type" value="Genomic_DNA"/>
</dbReference>